<evidence type="ECO:0000313" key="2">
    <source>
        <dbReference type="Proteomes" id="UP000199603"/>
    </source>
</evidence>
<reference evidence="1 2" key="1">
    <citation type="submission" date="2016-10" db="EMBL/GenBank/DDBJ databases">
        <authorList>
            <person name="de Groot N.N."/>
        </authorList>
    </citation>
    <scope>NUCLEOTIDE SEQUENCE [LARGE SCALE GENOMIC DNA]</scope>
    <source>
        <strain evidence="1 2">DSM 16957</strain>
    </source>
</reference>
<gene>
    <name evidence="1" type="ORF">SAMN04488509_101154</name>
</gene>
<organism evidence="1 2">
    <name type="scientific">Aquimonas voraii</name>
    <dbReference type="NCBI Taxonomy" id="265719"/>
    <lineage>
        <taxon>Bacteria</taxon>
        <taxon>Pseudomonadati</taxon>
        <taxon>Pseudomonadota</taxon>
        <taxon>Gammaproteobacteria</taxon>
        <taxon>Lysobacterales</taxon>
        <taxon>Lysobacteraceae</taxon>
        <taxon>Aquimonas</taxon>
    </lineage>
</organism>
<evidence type="ECO:0008006" key="3">
    <source>
        <dbReference type="Google" id="ProtNLM"/>
    </source>
</evidence>
<evidence type="ECO:0000313" key="1">
    <source>
        <dbReference type="EMBL" id="SDD09097.1"/>
    </source>
</evidence>
<dbReference type="STRING" id="265719.SAMN04488509_101154"/>
<dbReference type="AlphaFoldDB" id="A0A1G6RYR6"/>
<name>A0A1G6RYR6_9GAMM</name>
<dbReference type="EMBL" id="FNAG01000001">
    <property type="protein sequence ID" value="SDD09097.1"/>
    <property type="molecule type" value="Genomic_DNA"/>
</dbReference>
<dbReference type="Gene3D" id="3.40.50.150">
    <property type="entry name" value="Vaccinia Virus protein VP39"/>
    <property type="match status" value="1"/>
</dbReference>
<sequence>MAAMPALPAASVTPSLDWFASAAGARLLACEAPGLQEFGSRCVGCRALLLCGSRASGFALDLEGPRAAVSLGFDARSGALAGPLRADIDGLPFCRESFGLILAWHLPAQMAFEHFDFAEAAELLQPEGELVLVGLNGLSAWRLHWQRYGLRPLQVSSVRQRAQAAGFELRAVRGLGPRWPWALGDEPGPAVLQSTTLCASLLLQFKRRRHGLTPLPARRALAAARLGAP</sequence>
<keyword evidence="2" id="KW-1185">Reference proteome</keyword>
<dbReference type="SUPFAM" id="SSF53335">
    <property type="entry name" value="S-adenosyl-L-methionine-dependent methyltransferases"/>
    <property type="match status" value="1"/>
</dbReference>
<dbReference type="InterPro" id="IPR029063">
    <property type="entry name" value="SAM-dependent_MTases_sf"/>
</dbReference>
<protein>
    <recommendedName>
        <fullName evidence="3">Methyltransferase domain-containing protein</fullName>
    </recommendedName>
</protein>
<dbReference type="Proteomes" id="UP000199603">
    <property type="component" value="Unassembled WGS sequence"/>
</dbReference>
<proteinExistence type="predicted"/>
<accession>A0A1G6RYR6</accession>